<dbReference type="PATRIC" id="fig|1265738.3.peg.5930"/>
<organism evidence="1 2">
    <name type="scientific">Rhodopirellula maiorica SM1</name>
    <dbReference type="NCBI Taxonomy" id="1265738"/>
    <lineage>
        <taxon>Bacteria</taxon>
        <taxon>Pseudomonadati</taxon>
        <taxon>Planctomycetota</taxon>
        <taxon>Planctomycetia</taxon>
        <taxon>Pirellulales</taxon>
        <taxon>Pirellulaceae</taxon>
        <taxon>Novipirellula</taxon>
    </lineage>
</organism>
<dbReference type="EMBL" id="ANOG01000856">
    <property type="protein sequence ID" value="EMI17132.1"/>
    <property type="molecule type" value="Genomic_DNA"/>
</dbReference>
<proteinExistence type="predicted"/>
<comment type="caution">
    <text evidence="1">The sequence shown here is derived from an EMBL/GenBank/DDBJ whole genome shotgun (WGS) entry which is preliminary data.</text>
</comment>
<protein>
    <submittedName>
        <fullName evidence="1">Uncharacterized protein</fullName>
    </submittedName>
</protein>
<dbReference type="NCBIfam" id="TIGR03067">
    <property type="entry name" value="Planc_TIGR03067"/>
    <property type="match status" value="1"/>
</dbReference>
<evidence type="ECO:0000313" key="1">
    <source>
        <dbReference type="EMBL" id="EMI17132.1"/>
    </source>
</evidence>
<sequence length="165" mass="18192">MILCLSSIHHCSADEAQEGKPAKTTAEKNDFDFDGTWKPKGAILSGVFIPPPALKTITLKIEKNNYEVTVEGEDHSDVGTFTVDTTFSPNRMTLISTEGPNQGKTILAIYEIKNANAMRVCYDLSGTDFPKEFKAPKDSELYVVGYRRQLAKENDVSEKPAASDK</sequence>
<accession>M5RP19</accession>
<evidence type="ECO:0000313" key="2">
    <source>
        <dbReference type="Proteomes" id="UP000011991"/>
    </source>
</evidence>
<name>M5RP19_9BACT</name>
<gene>
    <name evidence="1" type="ORF">RMSM_05944</name>
</gene>
<reference evidence="1 2" key="1">
    <citation type="journal article" date="2013" name="Mar. Genomics">
        <title>Expression of sulfatases in Rhodopirellula baltica and the diversity of sulfatases in the genus Rhodopirellula.</title>
        <authorList>
            <person name="Wegner C.E."/>
            <person name="Richter-Heitmann T."/>
            <person name="Klindworth A."/>
            <person name="Klockow C."/>
            <person name="Richter M."/>
            <person name="Achstetter T."/>
            <person name="Glockner F.O."/>
            <person name="Harder J."/>
        </authorList>
    </citation>
    <scope>NUCLEOTIDE SEQUENCE [LARGE SCALE GENOMIC DNA]</scope>
    <source>
        <strain evidence="1 2">SM1</strain>
    </source>
</reference>
<dbReference type="Proteomes" id="UP000011991">
    <property type="component" value="Unassembled WGS sequence"/>
</dbReference>
<dbReference type="AlphaFoldDB" id="M5RP19"/>
<keyword evidence="2" id="KW-1185">Reference proteome</keyword>
<dbReference type="InterPro" id="IPR017504">
    <property type="entry name" value="CHP03067_Planctomycetes"/>
</dbReference>